<dbReference type="GO" id="GO:0005694">
    <property type="term" value="C:chromosome"/>
    <property type="evidence" value="ECO:0007669"/>
    <property type="project" value="UniProtKB-ARBA"/>
</dbReference>
<keyword evidence="4" id="KW-0067">ATP-binding</keyword>
<organism evidence="10 11">
    <name type="scientific">Castanea mollissima</name>
    <name type="common">Chinese chestnut</name>
    <dbReference type="NCBI Taxonomy" id="60419"/>
    <lineage>
        <taxon>Eukaryota</taxon>
        <taxon>Viridiplantae</taxon>
        <taxon>Streptophyta</taxon>
        <taxon>Embryophyta</taxon>
        <taxon>Tracheophyta</taxon>
        <taxon>Spermatophyta</taxon>
        <taxon>Magnoliopsida</taxon>
        <taxon>eudicotyledons</taxon>
        <taxon>Gunneridae</taxon>
        <taxon>Pentapetalae</taxon>
        <taxon>rosids</taxon>
        <taxon>fabids</taxon>
        <taxon>Fagales</taxon>
        <taxon>Fagaceae</taxon>
        <taxon>Castanea</taxon>
    </lineage>
</organism>
<feature type="domain" description="Helicase SEN1 beta-barrel" evidence="9">
    <location>
        <begin position="1292"/>
        <end position="1398"/>
    </location>
</feature>
<dbReference type="InterPro" id="IPR056474">
    <property type="entry name" value="SEN1_barrel"/>
</dbReference>
<evidence type="ECO:0000313" key="11">
    <source>
        <dbReference type="Proteomes" id="UP000737018"/>
    </source>
</evidence>
<dbReference type="PANTHER" id="PTHR10887">
    <property type="entry name" value="DNA2/NAM7 HELICASE FAMILY"/>
    <property type="match status" value="1"/>
</dbReference>
<feature type="compositionally biased region" description="Basic and acidic residues" evidence="6">
    <location>
        <begin position="2139"/>
        <end position="2148"/>
    </location>
</feature>
<dbReference type="Pfam" id="PF23576">
    <property type="entry name" value="SEN1_barrel"/>
    <property type="match status" value="1"/>
</dbReference>
<keyword evidence="2" id="KW-0378">Hydrolase</keyword>
<feature type="coiled-coil region" evidence="5">
    <location>
        <begin position="1707"/>
        <end position="1734"/>
    </location>
</feature>
<dbReference type="EMBL" id="JRKL02002944">
    <property type="protein sequence ID" value="KAF3956988.1"/>
    <property type="molecule type" value="Genomic_DNA"/>
</dbReference>
<dbReference type="InterPro" id="IPR045055">
    <property type="entry name" value="DNA2/NAM7-like"/>
</dbReference>
<dbReference type="GO" id="GO:0016787">
    <property type="term" value="F:hydrolase activity"/>
    <property type="evidence" value="ECO:0007669"/>
    <property type="project" value="UniProtKB-KW"/>
</dbReference>
<dbReference type="CDD" id="cd18808">
    <property type="entry name" value="SF1_C_Upf1"/>
    <property type="match status" value="1"/>
</dbReference>
<dbReference type="SUPFAM" id="SSF52540">
    <property type="entry name" value="P-loop containing nucleoside triphosphate hydrolases"/>
    <property type="match status" value="1"/>
</dbReference>
<proteinExistence type="predicted"/>
<evidence type="ECO:0000256" key="4">
    <source>
        <dbReference type="ARBA" id="ARBA00022840"/>
    </source>
</evidence>
<dbReference type="InterPro" id="IPR041679">
    <property type="entry name" value="DNA2/NAM7-like_C"/>
</dbReference>
<comment type="caution">
    <text evidence="10">The sequence shown here is derived from an EMBL/GenBank/DDBJ whole genome shotgun (WGS) entry which is preliminary data.</text>
</comment>
<dbReference type="Proteomes" id="UP000737018">
    <property type="component" value="Unassembled WGS sequence"/>
</dbReference>
<name>A0A8J4QRZ2_9ROSI</name>
<feature type="compositionally biased region" description="Basic and acidic residues" evidence="6">
    <location>
        <begin position="2223"/>
        <end position="2240"/>
    </location>
</feature>
<keyword evidence="11" id="KW-1185">Reference proteome</keyword>
<evidence type="ECO:0000256" key="1">
    <source>
        <dbReference type="ARBA" id="ARBA00022741"/>
    </source>
</evidence>
<dbReference type="FunFam" id="3.40.50.300:FF:000326">
    <property type="entry name" value="P-loop containing nucleoside triphosphate hydrolase"/>
    <property type="match status" value="1"/>
</dbReference>
<keyword evidence="1" id="KW-0547">Nucleotide-binding</keyword>
<evidence type="ECO:0000256" key="3">
    <source>
        <dbReference type="ARBA" id="ARBA00022806"/>
    </source>
</evidence>
<keyword evidence="3" id="KW-0347">Helicase</keyword>
<dbReference type="GO" id="GO:0005524">
    <property type="term" value="F:ATP binding"/>
    <property type="evidence" value="ECO:0007669"/>
    <property type="project" value="UniProtKB-KW"/>
</dbReference>
<evidence type="ECO:0000256" key="5">
    <source>
        <dbReference type="SAM" id="Coils"/>
    </source>
</evidence>
<evidence type="ECO:0000259" key="9">
    <source>
        <dbReference type="Pfam" id="PF23576"/>
    </source>
</evidence>
<feature type="coiled-coil region" evidence="5">
    <location>
        <begin position="1650"/>
        <end position="1677"/>
    </location>
</feature>
<gene>
    <name evidence="10" type="ORF">CMV_017950</name>
</gene>
<feature type="region of interest" description="Disordered" evidence="6">
    <location>
        <begin position="2136"/>
        <end position="2303"/>
    </location>
</feature>
<sequence length="2395" mass="269740">MSKKLATRRELLERWRDIEEDEDDDRDHDHDPSQIRRLHQLKEQWFADAFNFLICLPKETHIWCGTGDLMGPLLETFYNYFKDERPDSPLKLLWKRISKETRQCIQCVSQHHQALEMYNEQYEFSSVGPLLDVLRSLNEERVTQHLRDITARIAREEYDPARDNAEVVSVMYEVLMFPVLLDDQSLFTEFETFIEAIDNKHELALDGQQQFPGVYALFFFKRRVRSVGHRLAGSMGKLRRVTELEPLQPLLKKFIGFLENEVLPSTLGTSRSRLKLDRVSIWLGIKSLLGFLEPPAFEEGILERYPIFLDLVLNHISSDSIEFSHAVTCLRLLFEMLGCKLWLRSTLSASVMRNTLLGQCFHTRNEKSHKDIFDLFQPFLQSLEALQDGEHEKQRRHFLYFLLHQVPVSGNFSVLTRKKACQIALLIIHRGYKMNPPCPPFECAHMWGPSLVSSLKDSSLHSSLRQPAFDLIQTIIVSDAAALITSVLNSCTPWSIDRSMSNDLNDAEPFVPDVEEEDNSSWSEFGAQSKISSREFREWMCIPMLWIDVLVEIDPSVFPISFSKAVFWARSRFPMVEPESSEEMALPVRTWLSSSPTVISNSFGWTIPTGSDDGGEGKESKNSVKVSSMCLPLVRTFNRLTAHFVVQVGQGELRKQWTWEPRMGESLILSLIDPNDNVRQLGKCILEQVSNTRGLSCGLKFLCSNGYSLSAIFLGLRHSCKLVLLDCVLVKFQSLQHFFFVLCKLLKEGDLSAPDMPENSSDRSNIARFSSQGGFLRQPVFDSLPVYVNEHSSNVDSKSWEKFICLLSEIAWPPIKRCLLEGKAFIDHSFCQMTCVRLLEILPVIFEIICPSFGKRLGDSRMLVESLYDFSWLNYLMDWGNSSLKVIIVYWKRTVTTLLTFLRGSRSDTATMTIKAIENLISRDNFATDELTEQVSRLSVSLSKEASCYIENTTFRSTSLFPETLSFEKKSLVSDVQPLSVDDSDVEILESLTASYKKDKENLVVLSDSETEESISPNEAILPDTETGHCILDGKPLVPGSAPHSDPKKEKVAGTGTSMDLLESFQQKDATDCLVASKNKDIDELKGKPAPASLLKSKGVDNKKKTEYPKHNENNSVLSQNRINLKNSDEAVSSNKMVLNCNRIISKTSDTVLKQIVRDSEDDPFELALKSARIQQSVLSKSTSLPKRQVIQLKSPFESRFGRFHRLEAGVKRFKPPRLDDWYRPILEIDYFATVGLASASEDGTRTVSKLKEVPVCFQSPEQYMEIFRPLVLEEFKAQLNSSFLEMSSWEEMYVGSLSVMSVERVDDFHLVRFVYDDNDSAASRTFSENDLVLLTKEPLQKSSHDIHMIGKVERRERDNKRRLTILVIRFYLQNGSSRSNQARKNLIDRSKWHACRVMSITPQLREFQALSSINGIPIFPVILNPVNDSLGTHLSKEVNLGKLAQPLQQILKSSFNDSQLQAISVAVGSPKLKKDFELSLIQGPPGTGKTRTILAIVSGLLASPLQRTGNAKNSLDGSLKTHSKPFWSRPQISETAAMARAWQDAALARQLHEDVQRNSNSMESSARGRVLICAQSNAAVDELVSRISSQGLYGSDGKMYKPYLVRVGNVKTVHPNSLPFFIDTLVDQRLVEERMNVCNEKNDLSVESSMALRSNLEKLVDRIRFYEAKRANLRDGIVDLKNSLEDGTHKGDDGKEMSDAEIGSQLRKLYEQKKQIYKDLSNVQSQEKKANEETRALRHKLRKSILREAEIVVTTLSGCGGDLYGVCSESMSNIKFGSPSERTLFDAVVIDEAAQALEPATLIPLQLLKSSGTKCIMVGDPKQLPATVLSSVASKFMYECSMFERLQRAGHPVIMLTEQYRMHPEICRFPSLHFYDRKLLNGDKMSSKSAPFHEIEGLGPYVFYEIVDGQEHRGKNSGALSLYNEHEANAAVEVLRFFKKRYPSEFVGGRIGIITPYKSQLSLLRSRFSSAFGSSVIDDMEFNTVDGFQGREVDILILSTVRAGDPSTSALGINSSSIGFVADVRRMNVALTRAKLSLWILGNARTLQTNRNWAALIKNAKERNLVISVKTPYKSMFKTAFCKNAAPGISDKHSRQHKHVEKAKDASQHAKQNESIAKQTIERKMKYVGCADHSKKRGIGDEKDFPAIRENIPSTGRSARDECKFPVKTDSSSSVTNGSNRTSEDVKWSISGKQVTDGGRKGKESSEKKVSLGNTHISKRKDKFENSRSNLDHSERELGDSQNLLKSQVSKRLKKSSDGDRSQKNQEVAITLPEGSLKERDANDGDKVPSQTGTAEDLIAKRKKQRDAVDAILYSSLISSKKSETSMKPLPAKRPFSSSSNVSGGIKPSKTRKVPSASSTSASRDQIHQHHRTGKESLGWLGAPTVRDKAACFC</sequence>
<dbReference type="Gene3D" id="3.40.50.300">
    <property type="entry name" value="P-loop containing nucleotide triphosphate hydrolases"/>
    <property type="match status" value="2"/>
</dbReference>
<feature type="domain" description="DNA2/NAM7 helicase helicase" evidence="7">
    <location>
        <begin position="1456"/>
        <end position="1831"/>
    </location>
</feature>
<dbReference type="InterPro" id="IPR047187">
    <property type="entry name" value="SF1_C_Upf1"/>
</dbReference>
<feature type="compositionally biased region" description="Basic and acidic residues" evidence="6">
    <location>
        <begin position="2103"/>
        <end position="2113"/>
    </location>
</feature>
<feature type="compositionally biased region" description="Basic and acidic residues" evidence="6">
    <location>
        <begin position="2277"/>
        <end position="2288"/>
    </location>
</feature>
<dbReference type="CDD" id="cd18042">
    <property type="entry name" value="DEXXQc_SETX"/>
    <property type="match status" value="1"/>
</dbReference>
<keyword evidence="5" id="KW-0175">Coiled coil</keyword>
<feature type="compositionally biased region" description="Basic and acidic residues" evidence="6">
    <location>
        <begin position="2256"/>
        <end position="2265"/>
    </location>
</feature>
<dbReference type="OrthoDB" id="6513042at2759"/>
<evidence type="ECO:0000256" key="2">
    <source>
        <dbReference type="ARBA" id="ARBA00022801"/>
    </source>
</evidence>
<feature type="region of interest" description="Disordered" evidence="6">
    <location>
        <begin position="2089"/>
        <end position="2115"/>
    </location>
</feature>
<dbReference type="Pfam" id="PF13086">
    <property type="entry name" value="AAA_11"/>
    <property type="match status" value="1"/>
</dbReference>
<dbReference type="Pfam" id="PF13087">
    <property type="entry name" value="AAA_12"/>
    <property type="match status" value="1"/>
</dbReference>
<dbReference type="PANTHER" id="PTHR10887:SF495">
    <property type="entry name" value="HELICASE SENATAXIN ISOFORM X1-RELATED"/>
    <property type="match status" value="1"/>
</dbReference>
<reference evidence="10" key="1">
    <citation type="submission" date="2020-03" db="EMBL/GenBank/DDBJ databases">
        <title>Castanea mollissima Vanexum genome sequencing.</title>
        <authorList>
            <person name="Staton M."/>
        </authorList>
    </citation>
    <scope>NUCLEOTIDE SEQUENCE</scope>
    <source>
        <tissue evidence="10">Leaf</tissue>
    </source>
</reference>
<evidence type="ECO:0000259" key="8">
    <source>
        <dbReference type="Pfam" id="PF13087"/>
    </source>
</evidence>
<accession>A0A8J4QRZ2</accession>
<dbReference type="GO" id="GO:0004386">
    <property type="term" value="F:helicase activity"/>
    <property type="evidence" value="ECO:0007669"/>
    <property type="project" value="UniProtKB-KW"/>
</dbReference>
<dbReference type="InterPro" id="IPR027417">
    <property type="entry name" value="P-loop_NTPase"/>
</dbReference>
<feature type="compositionally biased region" description="Polar residues" evidence="6">
    <location>
        <begin position="2170"/>
        <end position="2182"/>
    </location>
</feature>
<protein>
    <submittedName>
        <fullName evidence="10">Uncharacterized protein</fullName>
    </submittedName>
</protein>
<feature type="compositionally biased region" description="Basic and acidic residues" evidence="6">
    <location>
        <begin position="2159"/>
        <end position="2168"/>
    </location>
</feature>
<feature type="region of interest" description="Disordered" evidence="6">
    <location>
        <begin position="2324"/>
        <end position="2381"/>
    </location>
</feature>
<evidence type="ECO:0000256" key="6">
    <source>
        <dbReference type="SAM" id="MobiDB-lite"/>
    </source>
</evidence>
<feature type="compositionally biased region" description="Basic and acidic residues" evidence="6">
    <location>
        <begin position="2199"/>
        <end position="2211"/>
    </location>
</feature>
<evidence type="ECO:0000313" key="10">
    <source>
        <dbReference type="EMBL" id="KAF3956988.1"/>
    </source>
</evidence>
<dbReference type="InterPro" id="IPR041677">
    <property type="entry name" value="DNA2/NAM7_AAA_11"/>
</dbReference>
<evidence type="ECO:0000259" key="7">
    <source>
        <dbReference type="Pfam" id="PF13086"/>
    </source>
</evidence>
<feature type="domain" description="DNA2/NAM7 helicase-like C-terminal" evidence="8">
    <location>
        <begin position="1839"/>
        <end position="2045"/>
    </location>
</feature>